<feature type="transmembrane region" description="Helical" evidence="6">
    <location>
        <begin position="188"/>
        <end position="209"/>
    </location>
</feature>
<evidence type="ECO:0000256" key="2">
    <source>
        <dbReference type="ARBA" id="ARBA00022475"/>
    </source>
</evidence>
<dbReference type="InterPro" id="IPR011701">
    <property type="entry name" value="MFS"/>
</dbReference>
<evidence type="ECO:0000256" key="3">
    <source>
        <dbReference type="ARBA" id="ARBA00022692"/>
    </source>
</evidence>
<gene>
    <name evidence="8" type="ORF">S12H4_12083</name>
</gene>
<proteinExistence type="predicted"/>
<feature type="transmembrane region" description="Helical" evidence="6">
    <location>
        <begin position="140"/>
        <end position="158"/>
    </location>
</feature>
<dbReference type="PANTHER" id="PTHR43124">
    <property type="entry name" value="PURINE EFFLUX PUMP PBUE"/>
    <property type="match status" value="1"/>
</dbReference>
<dbReference type="PANTHER" id="PTHR43124:SF3">
    <property type="entry name" value="CHLORAMPHENICOL EFFLUX PUMP RV0191"/>
    <property type="match status" value="1"/>
</dbReference>
<evidence type="ECO:0000313" key="8">
    <source>
        <dbReference type="EMBL" id="GAI81330.1"/>
    </source>
</evidence>
<comment type="caution">
    <text evidence="8">The sequence shown here is derived from an EMBL/GenBank/DDBJ whole genome shotgun (WGS) entry which is preliminary data.</text>
</comment>
<evidence type="ECO:0000256" key="6">
    <source>
        <dbReference type="SAM" id="Phobius"/>
    </source>
</evidence>
<dbReference type="InterPro" id="IPR036259">
    <property type="entry name" value="MFS_trans_sf"/>
</dbReference>
<sequence>LPVPLLPFIRDDFALDYTQAGLVVSVFNLSYGIGQLPAGWLADRIGPRIMIATGICGVALAGLLVGLSQTYIMMIVLLALMGVAGGGYHPSAAPMISASVEPKNRGRALGFHLIGGSGSFFLAPLIAAAIAAAWGWRGSFIGLAVPTMIFGIIFYVLLGRRAKPSKTQQTPTHHHDGTSSPPGHLRRLVPFMILTTFTQAVTFSTIAFIPL</sequence>
<keyword evidence="5 6" id="KW-0472">Membrane</keyword>
<dbReference type="PROSITE" id="PS50850">
    <property type="entry name" value="MFS"/>
    <property type="match status" value="1"/>
</dbReference>
<feature type="non-terminal residue" evidence="8">
    <location>
        <position position="211"/>
    </location>
</feature>
<feature type="transmembrane region" description="Helical" evidence="6">
    <location>
        <begin position="71"/>
        <end position="88"/>
    </location>
</feature>
<feature type="domain" description="Major facilitator superfamily (MFS) profile" evidence="7">
    <location>
        <begin position="1"/>
        <end position="211"/>
    </location>
</feature>
<feature type="transmembrane region" description="Helical" evidence="6">
    <location>
        <begin position="20"/>
        <end position="42"/>
    </location>
</feature>
<dbReference type="GO" id="GO:0005886">
    <property type="term" value="C:plasma membrane"/>
    <property type="evidence" value="ECO:0007669"/>
    <property type="project" value="UniProtKB-SubCell"/>
</dbReference>
<protein>
    <recommendedName>
        <fullName evidence="7">Major facilitator superfamily (MFS) profile domain-containing protein</fullName>
    </recommendedName>
</protein>
<evidence type="ECO:0000256" key="4">
    <source>
        <dbReference type="ARBA" id="ARBA00022989"/>
    </source>
</evidence>
<evidence type="ECO:0000256" key="1">
    <source>
        <dbReference type="ARBA" id="ARBA00004651"/>
    </source>
</evidence>
<feature type="transmembrane region" description="Helical" evidence="6">
    <location>
        <begin position="109"/>
        <end position="134"/>
    </location>
</feature>
<keyword evidence="4 6" id="KW-1133">Transmembrane helix</keyword>
<evidence type="ECO:0000259" key="7">
    <source>
        <dbReference type="PROSITE" id="PS50850"/>
    </source>
</evidence>
<accession>X1T135</accession>
<reference evidence="8" key="1">
    <citation type="journal article" date="2014" name="Front. Microbiol.">
        <title>High frequency of phylogenetically diverse reductive dehalogenase-homologous genes in deep subseafloor sedimentary metagenomes.</title>
        <authorList>
            <person name="Kawai M."/>
            <person name="Futagami T."/>
            <person name="Toyoda A."/>
            <person name="Takaki Y."/>
            <person name="Nishi S."/>
            <person name="Hori S."/>
            <person name="Arai W."/>
            <person name="Tsubouchi T."/>
            <person name="Morono Y."/>
            <person name="Uchiyama I."/>
            <person name="Ito T."/>
            <person name="Fujiyama A."/>
            <person name="Inagaki F."/>
            <person name="Takami H."/>
        </authorList>
    </citation>
    <scope>NUCLEOTIDE SEQUENCE</scope>
    <source>
        <strain evidence="8">Expedition CK06-06</strain>
    </source>
</reference>
<evidence type="ECO:0000256" key="5">
    <source>
        <dbReference type="ARBA" id="ARBA00023136"/>
    </source>
</evidence>
<organism evidence="8">
    <name type="scientific">marine sediment metagenome</name>
    <dbReference type="NCBI Taxonomy" id="412755"/>
    <lineage>
        <taxon>unclassified sequences</taxon>
        <taxon>metagenomes</taxon>
        <taxon>ecological metagenomes</taxon>
    </lineage>
</organism>
<dbReference type="Gene3D" id="1.20.1250.20">
    <property type="entry name" value="MFS general substrate transporter like domains"/>
    <property type="match status" value="1"/>
</dbReference>
<keyword evidence="3 6" id="KW-0812">Transmembrane</keyword>
<comment type="subcellular location">
    <subcellularLocation>
        <location evidence="1">Cell membrane</location>
        <topology evidence="1">Multi-pass membrane protein</topology>
    </subcellularLocation>
</comment>
<dbReference type="GO" id="GO:0022857">
    <property type="term" value="F:transmembrane transporter activity"/>
    <property type="evidence" value="ECO:0007669"/>
    <property type="project" value="InterPro"/>
</dbReference>
<name>X1T135_9ZZZZ</name>
<dbReference type="AlphaFoldDB" id="X1T135"/>
<feature type="non-terminal residue" evidence="8">
    <location>
        <position position="1"/>
    </location>
</feature>
<keyword evidence="2" id="KW-1003">Cell membrane</keyword>
<feature type="transmembrane region" description="Helical" evidence="6">
    <location>
        <begin position="49"/>
        <end position="65"/>
    </location>
</feature>
<dbReference type="SUPFAM" id="SSF103473">
    <property type="entry name" value="MFS general substrate transporter"/>
    <property type="match status" value="1"/>
</dbReference>
<dbReference type="EMBL" id="BARW01005613">
    <property type="protein sequence ID" value="GAI81330.1"/>
    <property type="molecule type" value="Genomic_DNA"/>
</dbReference>
<dbReference type="Pfam" id="PF07690">
    <property type="entry name" value="MFS_1"/>
    <property type="match status" value="1"/>
</dbReference>
<dbReference type="InterPro" id="IPR050189">
    <property type="entry name" value="MFS_Efflux_Transporters"/>
</dbReference>
<dbReference type="InterPro" id="IPR020846">
    <property type="entry name" value="MFS_dom"/>
</dbReference>